<keyword evidence="5 12" id="KW-0812">Transmembrane</keyword>
<evidence type="ECO:0000313" key="15">
    <source>
        <dbReference type="Proteomes" id="UP000004994"/>
    </source>
</evidence>
<accession>K4AUP8</accession>
<keyword evidence="8" id="KW-0520">NAD</keyword>
<dbReference type="STRING" id="4081.K4AUP8"/>
<dbReference type="HOGENOM" id="CLU_1868704_0_0_1"/>
<feature type="domain" description="NADH:quinone oxidoreductase/Mrp antiporter transmembrane" evidence="13">
    <location>
        <begin position="77"/>
        <end position="132"/>
    </location>
</feature>
<organism evidence="14">
    <name type="scientific">Solanum lycopersicum</name>
    <name type="common">Tomato</name>
    <name type="synonym">Lycopersicon esculentum</name>
    <dbReference type="NCBI Taxonomy" id="4081"/>
    <lineage>
        <taxon>Eukaryota</taxon>
        <taxon>Viridiplantae</taxon>
        <taxon>Streptophyta</taxon>
        <taxon>Embryophyta</taxon>
        <taxon>Tracheophyta</taxon>
        <taxon>Spermatophyta</taxon>
        <taxon>Magnoliopsida</taxon>
        <taxon>eudicotyledons</taxon>
        <taxon>Gunneridae</taxon>
        <taxon>Pentapetalae</taxon>
        <taxon>asterids</taxon>
        <taxon>lamiids</taxon>
        <taxon>Solanales</taxon>
        <taxon>Solanaceae</taxon>
        <taxon>Solanoideae</taxon>
        <taxon>Solaneae</taxon>
        <taxon>Solanum</taxon>
        <taxon>Solanum subgen. Lycopersicon</taxon>
    </lineage>
</organism>
<dbReference type="PANTHER" id="PTHR22773">
    <property type="entry name" value="NADH DEHYDROGENASE"/>
    <property type="match status" value="1"/>
</dbReference>
<feature type="transmembrane region" description="Helical" evidence="12">
    <location>
        <begin position="114"/>
        <end position="133"/>
    </location>
</feature>
<evidence type="ECO:0000256" key="1">
    <source>
        <dbReference type="ARBA" id="ARBA00004141"/>
    </source>
</evidence>
<evidence type="ECO:0000256" key="9">
    <source>
        <dbReference type="ARBA" id="ARBA00023136"/>
    </source>
</evidence>
<evidence type="ECO:0000256" key="8">
    <source>
        <dbReference type="ARBA" id="ARBA00023027"/>
    </source>
</evidence>
<evidence type="ECO:0000256" key="5">
    <source>
        <dbReference type="ARBA" id="ARBA00022692"/>
    </source>
</evidence>
<name>K4AUP8_SOLLC</name>
<comment type="catalytic activity">
    <reaction evidence="10">
        <text>a plastoquinone + NADPH + (n+1) H(+)(in) = a plastoquinol + NADP(+) + n H(+)(out)</text>
        <dbReference type="Rhea" id="RHEA:42612"/>
        <dbReference type="Rhea" id="RHEA-COMP:9561"/>
        <dbReference type="Rhea" id="RHEA-COMP:9562"/>
        <dbReference type="ChEBI" id="CHEBI:15378"/>
        <dbReference type="ChEBI" id="CHEBI:17757"/>
        <dbReference type="ChEBI" id="CHEBI:57783"/>
        <dbReference type="ChEBI" id="CHEBI:58349"/>
        <dbReference type="ChEBI" id="CHEBI:62192"/>
    </reaction>
</comment>
<evidence type="ECO:0000256" key="11">
    <source>
        <dbReference type="ARBA" id="ARBA00048026"/>
    </source>
</evidence>
<keyword evidence="7 12" id="KW-1133">Transmembrane helix</keyword>
<keyword evidence="3" id="KW-0813">Transport</keyword>
<keyword evidence="4" id="KW-0934">Plastid</keyword>
<dbReference type="Gramene" id="Solyc01g017170.1.1">
    <property type="protein sequence ID" value="Solyc01g017170.1.1"/>
    <property type="gene ID" value="Solyc01g017170.1"/>
</dbReference>
<evidence type="ECO:0000256" key="10">
    <source>
        <dbReference type="ARBA" id="ARBA00047726"/>
    </source>
</evidence>
<dbReference type="SMR" id="K4AUP8"/>
<dbReference type="EnsemblPlants" id="Solyc01g017170.1.1">
    <property type="protein sequence ID" value="Solyc01g017170.1.1"/>
    <property type="gene ID" value="Solyc01g017170.1"/>
</dbReference>
<dbReference type="InterPro" id="IPR001750">
    <property type="entry name" value="ND/Mrp_TM"/>
</dbReference>
<evidence type="ECO:0000259" key="13">
    <source>
        <dbReference type="Pfam" id="PF00361"/>
    </source>
</evidence>
<evidence type="ECO:0000256" key="4">
    <source>
        <dbReference type="ARBA" id="ARBA00022640"/>
    </source>
</evidence>
<comment type="catalytic activity">
    <reaction evidence="11">
        <text>a plastoquinone + NADH + (n+1) H(+)(in) = a plastoquinol + NAD(+) + n H(+)(out)</text>
        <dbReference type="Rhea" id="RHEA:42608"/>
        <dbReference type="Rhea" id="RHEA-COMP:9561"/>
        <dbReference type="Rhea" id="RHEA-COMP:9562"/>
        <dbReference type="ChEBI" id="CHEBI:15378"/>
        <dbReference type="ChEBI" id="CHEBI:17757"/>
        <dbReference type="ChEBI" id="CHEBI:57540"/>
        <dbReference type="ChEBI" id="CHEBI:57945"/>
        <dbReference type="ChEBI" id="CHEBI:62192"/>
    </reaction>
</comment>
<keyword evidence="6" id="KW-1278">Translocase</keyword>
<dbReference type="OMA" id="RFHQWTP"/>
<reference evidence="14" key="1">
    <citation type="journal article" date="2012" name="Nature">
        <title>The tomato genome sequence provides insights into fleshy fruit evolution.</title>
        <authorList>
            <consortium name="Tomato Genome Consortium"/>
        </authorList>
    </citation>
    <scope>NUCLEOTIDE SEQUENCE [LARGE SCALE GENOMIC DNA]</scope>
    <source>
        <strain evidence="14">cv. Heinz 1706</strain>
    </source>
</reference>
<dbReference type="eggNOG" id="KOG4668">
    <property type="taxonomic scope" value="Eukaryota"/>
</dbReference>
<dbReference type="Proteomes" id="UP000004994">
    <property type="component" value="Chromosome 1"/>
</dbReference>
<evidence type="ECO:0000256" key="6">
    <source>
        <dbReference type="ARBA" id="ARBA00022967"/>
    </source>
</evidence>
<dbReference type="InParanoid" id="K4AUP8"/>
<evidence type="ECO:0000256" key="7">
    <source>
        <dbReference type="ARBA" id="ARBA00022989"/>
    </source>
</evidence>
<dbReference type="PaxDb" id="4081-Solyc01g017170.1.1"/>
<dbReference type="GO" id="GO:0009535">
    <property type="term" value="C:chloroplast thylakoid membrane"/>
    <property type="evidence" value="ECO:0007669"/>
    <property type="project" value="UniProtKB-SubCell"/>
</dbReference>
<keyword evidence="15" id="KW-1185">Reference proteome</keyword>
<evidence type="ECO:0000256" key="3">
    <source>
        <dbReference type="ARBA" id="ARBA00022448"/>
    </source>
</evidence>
<dbReference type="AlphaFoldDB" id="K4AUP8"/>
<keyword evidence="9 12" id="KW-0472">Membrane</keyword>
<feature type="transmembrane region" description="Helical" evidence="12">
    <location>
        <begin position="88"/>
        <end position="107"/>
    </location>
</feature>
<evidence type="ECO:0000256" key="2">
    <source>
        <dbReference type="ARBA" id="ARBA00004334"/>
    </source>
</evidence>
<protein>
    <recommendedName>
        <fullName evidence="13">NADH:quinone oxidoreductase/Mrp antiporter transmembrane domain-containing protein</fullName>
    </recommendedName>
</protein>
<evidence type="ECO:0000256" key="12">
    <source>
        <dbReference type="SAM" id="Phobius"/>
    </source>
</evidence>
<dbReference type="Pfam" id="PF00361">
    <property type="entry name" value="Proton_antipo_M"/>
    <property type="match status" value="1"/>
</dbReference>
<evidence type="ECO:0000313" key="14">
    <source>
        <dbReference type="EnsemblPlants" id="Solyc01g017170.1.1"/>
    </source>
</evidence>
<dbReference type="PhylomeDB" id="K4AUP8"/>
<comment type="subcellular location">
    <subcellularLocation>
        <location evidence="1">Membrane</location>
        <topology evidence="1">Multi-pass membrane protein</topology>
    </subcellularLocation>
    <subcellularLocation>
        <location evidence="2">Plastid</location>
        <location evidence="2">Chloroplast thylakoid membrane</location>
    </subcellularLocation>
</comment>
<reference evidence="14" key="2">
    <citation type="submission" date="2015-06" db="UniProtKB">
        <authorList>
            <consortium name="EnsemblPlants"/>
        </authorList>
    </citation>
    <scope>IDENTIFICATION</scope>
    <source>
        <strain evidence="14">cv. Heinz 1706</strain>
    </source>
</reference>
<sequence length="137" mass="15640">MALIFITIGIGFKISPARFHQWTPDVYEGVRFVREIPTSLSISEMFGFFKTSWTCRREMLSPLVPSCFSFSRSNFRYSFFFSSNERHFLLEILAILSMILGNLIAIIQTSMKRMLAYSSIGQIGYVIIGIIVGDSND</sequence>
<proteinExistence type="predicted"/>